<evidence type="ECO:0000256" key="6">
    <source>
        <dbReference type="ARBA" id="ARBA00022884"/>
    </source>
</evidence>
<dbReference type="GO" id="GO:0003723">
    <property type="term" value="F:RNA binding"/>
    <property type="evidence" value="ECO:0007669"/>
    <property type="project" value="UniProtKB-UniRule"/>
</dbReference>
<feature type="binding site" evidence="8">
    <location>
        <position position="1272"/>
    </location>
    <ligand>
        <name>Zn(2+)</name>
        <dbReference type="ChEBI" id="CHEBI:29105"/>
    </ligand>
</feature>
<evidence type="ECO:0000313" key="16">
    <source>
        <dbReference type="Proteomes" id="UP000604046"/>
    </source>
</evidence>
<dbReference type="InterPro" id="IPR014001">
    <property type="entry name" value="Helicase_ATP-bd"/>
</dbReference>
<evidence type="ECO:0000256" key="11">
    <source>
        <dbReference type="SAM" id="MobiDB-lite"/>
    </source>
</evidence>
<feature type="active site" description="Proton acceptor" evidence="8">
    <location>
        <position position="1176"/>
    </location>
</feature>
<gene>
    <name evidence="15" type="ORF">SNAT2548_LOCUS25167</name>
</gene>
<evidence type="ECO:0000256" key="5">
    <source>
        <dbReference type="ARBA" id="ARBA00022840"/>
    </source>
</evidence>
<evidence type="ECO:0000259" key="14">
    <source>
        <dbReference type="PROSITE" id="PS51194"/>
    </source>
</evidence>
<keyword evidence="1" id="KW-0808">Transferase</keyword>
<dbReference type="GO" id="GO:0016787">
    <property type="term" value="F:hydrolase activity"/>
    <property type="evidence" value="ECO:0007669"/>
    <property type="project" value="UniProtKB-KW"/>
</dbReference>
<evidence type="ECO:0000256" key="3">
    <source>
        <dbReference type="ARBA" id="ARBA00022801"/>
    </source>
</evidence>
<dbReference type="Pfam" id="PF00271">
    <property type="entry name" value="Helicase_C"/>
    <property type="match status" value="1"/>
</dbReference>
<dbReference type="SMART" id="SM01178">
    <property type="entry name" value="DUF4217"/>
    <property type="match status" value="1"/>
</dbReference>
<dbReference type="OrthoDB" id="7396459at2759"/>
<dbReference type="InterPro" id="IPR025313">
    <property type="entry name" value="SPB4-like_CTE"/>
</dbReference>
<dbReference type="Gene3D" id="3.40.50.300">
    <property type="entry name" value="P-loop containing nucleotide triphosphate hydrolases"/>
    <property type="match status" value="2"/>
</dbReference>
<keyword evidence="3 9" id="KW-0378">Hydrolase</keyword>
<feature type="domain" description="Helicase ATP-binding" evidence="13">
    <location>
        <begin position="36"/>
        <end position="240"/>
    </location>
</feature>
<dbReference type="InterPro" id="IPR026591">
    <property type="entry name" value="Sirtuin_cat_small_dom_sf"/>
</dbReference>
<dbReference type="GO" id="GO:0016740">
    <property type="term" value="F:transferase activity"/>
    <property type="evidence" value="ECO:0007669"/>
    <property type="project" value="UniProtKB-KW"/>
</dbReference>
<keyword evidence="7" id="KW-0520">NAD</keyword>
<evidence type="ECO:0000256" key="4">
    <source>
        <dbReference type="ARBA" id="ARBA00022806"/>
    </source>
</evidence>
<dbReference type="Gene3D" id="3.30.1600.10">
    <property type="entry name" value="SIR2/SIRT2 'Small Domain"/>
    <property type="match status" value="2"/>
</dbReference>
<comment type="similarity">
    <text evidence="9">Belongs to the DEAD box helicase family.</text>
</comment>
<dbReference type="Pfam" id="PF00270">
    <property type="entry name" value="DEAD"/>
    <property type="match status" value="1"/>
</dbReference>
<dbReference type="SUPFAM" id="SSF52467">
    <property type="entry name" value="DHS-like NAD/FAD-binding domain"/>
    <property type="match status" value="1"/>
</dbReference>
<reference evidence="15" key="1">
    <citation type="submission" date="2021-02" db="EMBL/GenBank/DDBJ databases">
        <authorList>
            <person name="Dougan E. K."/>
            <person name="Rhodes N."/>
            <person name="Thang M."/>
            <person name="Chan C."/>
        </authorList>
    </citation>
    <scope>NUCLEOTIDE SEQUENCE</scope>
</reference>
<comment type="caution">
    <text evidence="15">The sequence shown here is derived from an EMBL/GenBank/DDBJ whole genome shotgun (WGS) entry which is preliminary data.</text>
</comment>
<organism evidence="15 16">
    <name type="scientific">Symbiodinium natans</name>
    <dbReference type="NCBI Taxonomy" id="878477"/>
    <lineage>
        <taxon>Eukaryota</taxon>
        <taxon>Sar</taxon>
        <taxon>Alveolata</taxon>
        <taxon>Dinophyceae</taxon>
        <taxon>Suessiales</taxon>
        <taxon>Symbiodiniaceae</taxon>
        <taxon>Symbiodinium</taxon>
    </lineage>
</organism>
<dbReference type="InterPro" id="IPR001650">
    <property type="entry name" value="Helicase_C-like"/>
</dbReference>
<dbReference type="InterPro" id="IPR026590">
    <property type="entry name" value="Ssirtuin_cat_dom"/>
</dbReference>
<keyword evidence="4 9" id="KW-0347">Helicase</keyword>
<feature type="coiled-coil region" evidence="10">
    <location>
        <begin position="561"/>
        <end position="603"/>
    </location>
</feature>
<feature type="compositionally biased region" description="Polar residues" evidence="11">
    <location>
        <begin position="655"/>
        <end position="673"/>
    </location>
</feature>
<keyword evidence="16" id="KW-1185">Reference proteome</keyword>
<dbReference type="PROSITE" id="PS50305">
    <property type="entry name" value="SIRTUIN"/>
    <property type="match status" value="1"/>
</dbReference>
<feature type="binding site" evidence="8">
    <location>
        <position position="1184"/>
    </location>
    <ligand>
        <name>Zn(2+)</name>
        <dbReference type="ChEBI" id="CHEBI:29105"/>
    </ligand>
</feature>
<dbReference type="PROSITE" id="PS51192">
    <property type="entry name" value="HELICASE_ATP_BIND_1"/>
    <property type="match status" value="1"/>
</dbReference>
<proteinExistence type="inferred from homology"/>
<feature type="region of interest" description="Disordered" evidence="11">
    <location>
        <begin position="652"/>
        <end position="673"/>
    </location>
</feature>
<feature type="compositionally biased region" description="Acidic residues" evidence="11">
    <location>
        <begin position="268"/>
        <end position="277"/>
    </location>
</feature>
<evidence type="ECO:0000259" key="13">
    <source>
        <dbReference type="PROSITE" id="PS51192"/>
    </source>
</evidence>
<protein>
    <recommendedName>
        <fullName evidence="9">ATP-dependent RNA helicase</fullName>
        <ecNumber evidence="9">3.6.4.13</ecNumber>
    </recommendedName>
</protein>
<comment type="domain">
    <text evidence="9">The Q motif is unique to and characteristic of the DEAD box family of RNA helicases and controls ATP binding and hydrolysis.</text>
</comment>
<comment type="catalytic activity">
    <reaction evidence="9">
        <text>ATP + H2O = ADP + phosphate + H(+)</text>
        <dbReference type="Rhea" id="RHEA:13065"/>
        <dbReference type="ChEBI" id="CHEBI:15377"/>
        <dbReference type="ChEBI" id="CHEBI:15378"/>
        <dbReference type="ChEBI" id="CHEBI:30616"/>
        <dbReference type="ChEBI" id="CHEBI:43474"/>
        <dbReference type="ChEBI" id="CHEBI:456216"/>
        <dbReference type="EC" id="3.6.4.13"/>
    </reaction>
</comment>
<accession>A0A812RWF9</accession>
<dbReference type="PROSITE" id="PS00039">
    <property type="entry name" value="DEAD_ATP_HELICASE"/>
    <property type="match status" value="1"/>
</dbReference>
<dbReference type="PROSITE" id="PS51194">
    <property type="entry name" value="HELICASE_CTER"/>
    <property type="match status" value="1"/>
</dbReference>
<evidence type="ECO:0000256" key="1">
    <source>
        <dbReference type="ARBA" id="ARBA00022679"/>
    </source>
</evidence>
<sequence>MSASRDWSKLQVSKGTHCFIEEMGFKRMTPVQAIAIPLVLKQRDVAVEACTGSGKTLAYLIPTFEIMCRTLKDGVSRRPGIDALAVGSAIISPTRELATQIHEVFGSYLMAAAKADDGLSCQLGRQLCVGGSEAKAAAAALRRAAVTEAAEEESKLHLISATPGRLRALVSLSNSPLNLKSLEFLVFDEADRLLQLGFSLDIEAVLSAVPKQRRTGLFSATLTTELQRIMKTGMRNPVHVCVRRKRPGECMQPQPKVRKGPEAIADGSVDDPEDPPEKDESHPVLGHELPTKLSNYYYQVPAPERLGFLRHFLRAPEVRSGKTIVFFLTCATVDYFHVLLRGLVDGRAGGSKAKGMKNKKMQATANSPVRVEKLHGQMEPTARARAYEKFCKSPAHDGAVLLATDVAARGIDVDAVKWIVQVDPPTDPAAFVHRIGRTARAGQSGRAVVLLLPHEDGYLPFLEKRGIQLEELPEELQRPSSGGEALAETTLARCKRIVETDRAAMLKSTKAFLSFVRAYHEHQLPYLFPFKNLDIGNLATGYCLLRLPRIKEILGKHVRGFQQSEEKLAKEREEREQNKEEEKKAQIAKARQAMKDAAKAEKERTRSTGDALFLHGGYDGRTWYSFYSLRQPLPGAKEADWGSYWFTYEPPTSPVHGQSSPAPMQPETQPNQGKTCPVGAIDLVGEPMKASVDALKVATGESCTTKQPGNPDEYKSVSISPEDHEVGVARANTAGERGQHRRTQKRQAKRSEKAEQWRTLAAEERLAKKLRKGKISASQFELGPKLCDKPKQLPPCCHETKVQGEADRPGDACPMLCASAGEGEEDLDSEEHADESEEDGLDIADHWDIVRSSTAVPLMLQDRTVVGSGPGQYTLDQKWIDVAFVRRNLPGHPREEMQNLHNWPAVLSTCTQDIDEHKSSFNTAFLRAPRRRDRKLADLARHKRSKKQRKTLACTLLPGPLHTGVLQDAHEPPPRADVVGLLPAGLQEAHAGRMQGAQSSLMSDSPYEKSEIACVEAANLLKSADVLLLFTGAGFSADSGLAVYDDVAKVAAYAERGLDYMDLCDPKLVHQEPPLFWGFWGQCFNDYRRTAPHKGYEIISKWVEKSFRHSEVATRIRSKLASSKPAQPENSFCSFDDVSAEPYLISGHAGAFYIFTSNVDAHHYDWFLPSEVRECHGNVELYQCFFGRARCGPGIWRAPLDFAFNVDATHMLAFADEPPVRGEAPAQLAAAGASHVGSVRGARRTTTLRHMPESLTPKDLVERGFAGNHPRCLRCRGPARPAILMFGEWGDRDWQDSQAQSRRWTGYMQALGEVAAESTALRCVLLEIGAGGRVPTVRETSEQILQILLGGGADAKMIRINPDYPLPDNDDDELSGKIVSLMGSGLHCLTMIDAQM</sequence>
<feature type="domain" description="Helicase C-terminal" evidence="14">
    <location>
        <begin position="308"/>
        <end position="480"/>
    </location>
</feature>
<keyword evidence="6 9" id="KW-0694">RNA-binding</keyword>
<evidence type="ECO:0000256" key="9">
    <source>
        <dbReference type="RuleBase" id="RU365068"/>
    </source>
</evidence>
<dbReference type="GO" id="GO:0003724">
    <property type="term" value="F:RNA helicase activity"/>
    <property type="evidence" value="ECO:0007669"/>
    <property type="project" value="UniProtKB-EC"/>
</dbReference>
<dbReference type="SUPFAM" id="SSF52540">
    <property type="entry name" value="P-loop containing nucleoside triphosphate hydrolases"/>
    <property type="match status" value="1"/>
</dbReference>
<dbReference type="CDD" id="cd18787">
    <property type="entry name" value="SF2_C_DEAD"/>
    <property type="match status" value="1"/>
</dbReference>
<dbReference type="Pfam" id="PF13959">
    <property type="entry name" value="CTE_SPB4"/>
    <property type="match status" value="1"/>
</dbReference>
<keyword evidence="2 9" id="KW-0547">Nucleotide-binding</keyword>
<dbReference type="InterPro" id="IPR000629">
    <property type="entry name" value="RNA-helicase_DEAD-box_CS"/>
</dbReference>
<dbReference type="InterPro" id="IPR027417">
    <property type="entry name" value="P-loop_NTPase"/>
</dbReference>
<feature type="compositionally biased region" description="Basic residues" evidence="11">
    <location>
        <begin position="739"/>
        <end position="748"/>
    </location>
</feature>
<dbReference type="SMART" id="SM00490">
    <property type="entry name" value="HELICc"/>
    <property type="match status" value="1"/>
</dbReference>
<dbReference type="Proteomes" id="UP000604046">
    <property type="component" value="Unassembled WGS sequence"/>
</dbReference>
<dbReference type="EMBL" id="CAJNDS010002381">
    <property type="protein sequence ID" value="CAE7456357.1"/>
    <property type="molecule type" value="Genomic_DNA"/>
</dbReference>
<keyword evidence="8" id="KW-0862">Zinc</keyword>
<dbReference type="PANTHER" id="PTHR24031">
    <property type="entry name" value="RNA HELICASE"/>
    <property type="match status" value="1"/>
</dbReference>
<comment type="function">
    <text evidence="9">RNA helicase.</text>
</comment>
<keyword evidence="8" id="KW-0479">Metal-binding</keyword>
<dbReference type="SMART" id="SM00487">
    <property type="entry name" value="DEXDc"/>
    <property type="match status" value="1"/>
</dbReference>
<dbReference type="InterPro" id="IPR029035">
    <property type="entry name" value="DHS-like_NAD/FAD-binding_dom"/>
</dbReference>
<feature type="region of interest" description="Disordered" evidence="11">
    <location>
        <begin position="731"/>
        <end position="757"/>
    </location>
</feature>
<feature type="binding site" evidence="8">
    <location>
        <position position="1191"/>
    </location>
    <ligand>
        <name>Zn(2+)</name>
        <dbReference type="ChEBI" id="CHEBI:29105"/>
    </ligand>
</feature>
<evidence type="ECO:0000256" key="2">
    <source>
        <dbReference type="ARBA" id="ARBA00022741"/>
    </source>
</evidence>
<evidence type="ECO:0000256" key="8">
    <source>
        <dbReference type="PROSITE-ProRule" id="PRU00236"/>
    </source>
</evidence>
<dbReference type="InterPro" id="IPR011545">
    <property type="entry name" value="DEAD/DEAH_box_helicase_dom"/>
</dbReference>
<dbReference type="GO" id="GO:0046872">
    <property type="term" value="F:metal ion binding"/>
    <property type="evidence" value="ECO:0007669"/>
    <property type="project" value="UniProtKB-KW"/>
</dbReference>
<keyword evidence="5 9" id="KW-0067">ATP-binding</keyword>
<dbReference type="GO" id="GO:0005524">
    <property type="term" value="F:ATP binding"/>
    <property type="evidence" value="ECO:0007669"/>
    <property type="project" value="UniProtKB-UniRule"/>
</dbReference>
<name>A0A812RWF9_9DINO</name>
<feature type="region of interest" description="Disordered" evidence="11">
    <location>
        <begin position="249"/>
        <end position="286"/>
    </location>
</feature>
<feature type="domain" description="Deacetylase sirtuin-type" evidence="12">
    <location>
        <begin position="1007"/>
        <end position="1396"/>
    </location>
</feature>
<evidence type="ECO:0000256" key="10">
    <source>
        <dbReference type="SAM" id="Coils"/>
    </source>
</evidence>
<evidence type="ECO:0000259" key="12">
    <source>
        <dbReference type="PROSITE" id="PS50305"/>
    </source>
</evidence>
<evidence type="ECO:0000256" key="7">
    <source>
        <dbReference type="ARBA" id="ARBA00023027"/>
    </source>
</evidence>
<keyword evidence="10" id="KW-0175">Coiled coil</keyword>
<dbReference type="EC" id="3.6.4.13" evidence="9"/>
<evidence type="ECO:0000313" key="15">
    <source>
        <dbReference type="EMBL" id="CAE7456357.1"/>
    </source>
</evidence>
<feature type="binding site" evidence="8">
    <location>
        <position position="1275"/>
    </location>
    <ligand>
        <name>Zn(2+)</name>
        <dbReference type="ChEBI" id="CHEBI:29105"/>
    </ligand>
</feature>
<dbReference type="CDD" id="cd17960">
    <property type="entry name" value="DEADc_DDX55"/>
    <property type="match status" value="1"/>
</dbReference>
<dbReference type="Gene3D" id="3.40.50.1220">
    <property type="entry name" value="TPP-binding domain"/>
    <property type="match status" value="1"/>
</dbReference>